<reference evidence="4 5" key="1">
    <citation type="submission" date="2021-01" db="EMBL/GenBank/DDBJ databases">
        <title>Whole genome sequence of Paenibacillus sonchi LMG 24727 for comparative genomics.</title>
        <authorList>
            <person name="Lee G."/>
            <person name="Kim M.-J."/>
            <person name="Lim K."/>
            <person name="Shin J.-H."/>
        </authorList>
    </citation>
    <scope>NUCLEOTIDE SEQUENCE [LARGE SCALE GENOMIC DNA]</scope>
    <source>
        <strain evidence="4 5">LMG 24727</strain>
    </source>
</reference>
<dbReference type="KEGG" id="pson:JI735_22465"/>
<accession>A0A974P9S7</accession>
<dbReference type="AlphaFoldDB" id="A0A974P9S7"/>
<dbReference type="InterPro" id="IPR050259">
    <property type="entry name" value="SDR"/>
</dbReference>
<gene>
    <name evidence="4" type="ORF">JI735_22465</name>
</gene>
<evidence type="ECO:0000256" key="1">
    <source>
        <dbReference type="ARBA" id="ARBA00006484"/>
    </source>
</evidence>
<evidence type="ECO:0000313" key="5">
    <source>
        <dbReference type="Proteomes" id="UP000595841"/>
    </source>
</evidence>
<dbReference type="Pfam" id="PF00106">
    <property type="entry name" value="adh_short"/>
    <property type="match status" value="1"/>
</dbReference>
<dbReference type="GO" id="GO:0016491">
    <property type="term" value="F:oxidoreductase activity"/>
    <property type="evidence" value="ECO:0007669"/>
    <property type="project" value="UniProtKB-KW"/>
</dbReference>
<organism evidence="4 5">
    <name type="scientific">Paenibacillus sonchi</name>
    <dbReference type="NCBI Taxonomy" id="373687"/>
    <lineage>
        <taxon>Bacteria</taxon>
        <taxon>Bacillati</taxon>
        <taxon>Bacillota</taxon>
        <taxon>Bacilli</taxon>
        <taxon>Bacillales</taxon>
        <taxon>Paenibacillaceae</taxon>
        <taxon>Paenibacillus</taxon>
        <taxon>Paenibacillus sonchi group</taxon>
    </lineage>
</organism>
<dbReference type="PRINTS" id="PR00081">
    <property type="entry name" value="GDHRDH"/>
</dbReference>
<dbReference type="RefSeq" id="WP_039839377.1">
    <property type="nucleotide sequence ID" value="NZ_CP068595.1"/>
</dbReference>
<dbReference type="FunFam" id="3.40.50.720:FF:000084">
    <property type="entry name" value="Short-chain dehydrogenase reductase"/>
    <property type="match status" value="1"/>
</dbReference>
<dbReference type="InterPro" id="IPR002347">
    <property type="entry name" value="SDR_fam"/>
</dbReference>
<sequence length="264" mass="28766">MELQLTGQTALVTGSTGGIGRAIAEVLLREGAEVMINGRSEDKVNAVVQELKHKHTGARVLPAVADLGNEQGCDRMVEQFPEVDILINNMGIFEPAGFFEIPDSEWLRFVEVNVLSGIRLSRHYLQGMLRRNAGRVIFIGSEAAVMPSQEMAHYSATKTMQLSVSRSLAELTGGSKVTVNTVLPGSTLTEGVEKMLQTLYPHENLSPAEAEKRFMKENRPTSILERLIRPEEIAEFVAFMSSPLSAAINGAALRADGGLVRSVF</sequence>
<name>A0A974P9S7_9BACL</name>
<dbReference type="PANTHER" id="PTHR42879:SF2">
    <property type="entry name" value="3-OXOACYL-[ACYL-CARRIER-PROTEIN] REDUCTASE FABG"/>
    <property type="match status" value="1"/>
</dbReference>
<dbReference type="Proteomes" id="UP000595841">
    <property type="component" value="Chromosome"/>
</dbReference>
<keyword evidence="2" id="KW-0560">Oxidoreductase</keyword>
<dbReference type="Gene3D" id="3.40.50.720">
    <property type="entry name" value="NAD(P)-binding Rossmann-like Domain"/>
    <property type="match status" value="1"/>
</dbReference>
<evidence type="ECO:0000313" key="4">
    <source>
        <dbReference type="EMBL" id="QQZ59403.1"/>
    </source>
</evidence>
<comment type="similarity">
    <text evidence="1 3">Belongs to the short-chain dehydrogenases/reductases (SDR) family.</text>
</comment>
<evidence type="ECO:0000256" key="2">
    <source>
        <dbReference type="ARBA" id="ARBA00023002"/>
    </source>
</evidence>
<dbReference type="InterPro" id="IPR036291">
    <property type="entry name" value="NAD(P)-bd_dom_sf"/>
</dbReference>
<dbReference type="GO" id="GO:0008206">
    <property type="term" value="P:bile acid metabolic process"/>
    <property type="evidence" value="ECO:0007669"/>
    <property type="project" value="UniProtKB-ARBA"/>
</dbReference>
<keyword evidence="5" id="KW-1185">Reference proteome</keyword>
<dbReference type="CDD" id="cd05233">
    <property type="entry name" value="SDR_c"/>
    <property type="match status" value="1"/>
</dbReference>
<dbReference type="PRINTS" id="PR00080">
    <property type="entry name" value="SDRFAMILY"/>
</dbReference>
<proteinExistence type="inferred from homology"/>
<dbReference type="SUPFAM" id="SSF51735">
    <property type="entry name" value="NAD(P)-binding Rossmann-fold domains"/>
    <property type="match status" value="1"/>
</dbReference>
<protein>
    <submittedName>
        <fullName evidence="4">SDR family oxidoreductase</fullName>
    </submittedName>
</protein>
<dbReference type="EMBL" id="CP068595">
    <property type="protein sequence ID" value="QQZ59403.1"/>
    <property type="molecule type" value="Genomic_DNA"/>
</dbReference>
<evidence type="ECO:0000256" key="3">
    <source>
        <dbReference type="RuleBase" id="RU000363"/>
    </source>
</evidence>
<dbReference type="PANTHER" id="PTHR42879">
    <property type="entry name" value="3-OXOACYL-(ACYL-CARRIER-PROTEIN) REDUCTASE"/>
    <property type="match status" value="1"/>
</dbReference>